<protein>
    <submittedName>
        <fullName evidence="1">Uncharacterized protein</fullName>
    </submittedName>
</protein>
<accession>M6U5Y7</accession>
<proteinExistence type="predicted"/>
<name>M6U5Y7_9LEPT</name>
<dbReference type="Proteomes" id="UP000012153">
    <property type="component" value="Unassembled WGS sequence"/>
</dbReference>
<dbReference type="EMBL" id="AHOP02000032">
    <property type="protein sequence ID" value="EMO40442.1"/>
    <property type="molecule type" value="Genomic_DNA"/>
</dbReference>
<dbReference type="AlphaFoldDB" id="M6U5Y7"/>
<reference evidence="1 2" key="1">
    <citation type="submission" date="2013-01" db="EMBL/GenBank/DDBJ databases">
        <authorList>
            <person name="Harkins D.M."/>
            <person name="Durkin A.S."/>
            <person name="Brinkac L.M."/>
            <person name="Haft D.H."/>
            <person name="Selengut J.D."/>
            <person name="Sanka R."/>
            <person name="DePew J."/>
            <person name="Purushe J."/>
            <person name="Matthias M.A."/>
            <person name="Vinetz J.M."/>
            <person name="Sutton G.G."/>
            <person name="Nierman W.C."/>
            <person name="Fouts D.E."/>
        </authorList>
    </citation>
    <scope>NUCLEOTIDE SEQUENCE [LARGE SCALE GENOMIC DNA]</scope>
    <source>
        <strain evidence="1 2">ZUN142</strain>
    </source>
</reference>
<sequence>MMNSNQSSKIQFDILNYVIKNQSTIVRSCILEFSHSESNTFKNSNLILILKTLRVALVEGVSTSFNHLILNLNLWELPQKTTYTEEHVIIGSQMEKRVINGWVFTMAGLLSINGKKSKKQTESKDKREMNFSSDTYSTGCCYGNRGVQKEFENHRFEELSNKDICKKESDPFGNNILEIKNIIKRVITKIGNGLLSKELVRRGQLKNNTLYGSCWKLSTTLSMDRVGNSAQRFPTGRVGNSAQRFPMGRVGNSAQRFPMGRVGNSAQRFPMGRVVGVV</sequence>
<evidence type="ECO:0000313" key="1">
    <source>
        <dbReference type="EMBL" id="EMO40442.1"/>
    </source>
</evidence>
<evidence type="ECO:0000313" key="2">
    <source>
        <dbReference type="Proteomes" id="UP000012153"/>
    </source>
</evidence>
<organism evidence="1 2">
    <name type="scientific">Leptospira noguchii serovar Autumnalis str. ZUN142</name>
    <dbReference type="NCBI Taxonomy" id="1085540"/>
    <lineage>
        <taxon>Bacteria</taxon>
        <taxon>Pseudomonadati</taxon>
        <taxon>Spirochaetota</taxon>
        <taxon>Spirochaetia</taxon>
        <taxon>Leptospirales</taxon>
        <taxon>Leptospiraceae</taxon>
        <taxon>Leptospira</taxon>
    </lineage>
</organism>
<gene>
    <name evidence="1" type="ORF">LEP1GSC186_4782</name>
</gene>
<comment type="caution">
    <text evidence="1">The sequence shown here is derived from an EMBL/GenBank/DDBJ whole genome shotgun (WGS) entry which is preliminary data.</text>
</comment>